<dbReference type="EMBL" id="BAABLM010000001">
    <property type="protein sequence ID" value="GAA4667110.1"/>
    <property type="molecule type" value="Genomic_DNA"/>
</dbReference>
<dbReference type="InterPro" id="IPR014030">
    <property type="entry name" value="Ketoacyl_synth_N"/>
</dbReference>
<dbReference type="PANTHER" id="PTHR11712">
    <property type="entry name" value="POLYKETIDE SYNTHASE-RELATED"/>
    <property type="match status" value="1"/>
</dbReference>
<protein>
    <recommendedName>
        <fullName evidence="4 14">3-oxoacyl-[acyl-carrier-protein] synthase 2</fullName>
        <ecNumber evidence="3 14">2.3.1.179</ecNumber>
    </recommendedName>
</protein>
<comment type="similarity">
    <text evidence="2 14 15">Belongs to the thiolase-like superfamily. Beta-ketoacyl-ACP synthases family.</text>
</comment>
<keyword evidence="6 14" id="KW-0808">Transferase</keyword>
<name>A0ABP8VLU9_9MICO</name>
<evidence type="ECO:0000313" key="17">
    <source>
        <dbReference type="EMBL" id="GAA4667110.1"/>
    </source>
</evidence>
<dbReference type="CDD" id="cd00834">
    <property type="entry name" value="KAS_I_II"/>
    <property type="match status" value="1"/>
</dbReference>
<dbReference type="PANTHER" id="PTHR11712:SF336">
    <property type="entry name" value="3-OXOACYL-[ACYL-CARRIER-PROTEIN] SYNTHASE, MITOCHONDRIAL"/>
    <property type="match status" value="1"/>
</dbReference>
<dbReference type="InterPro" id="IPR017568">
    <property type="entry name" value="3-oxoacyl-ACP_synth-2"/>
</dbReference>
<evidence type="ECO:0000256" key="6">
    <source>
        <dbReference type="ARBA" id="ARBA00022679"/>
    </source>
</evidence>
<keyword evidence="7" id="KW-0276">Fatty acid metabolism</keyword>
<dbReference type="PROSITE" id="PS52004">
    <property type="entry name" value="KS3_2"/>
    <property type="match status" value="1"/>
</dbReference>
<dbReference type="InterPro" id="IPR020841">
    <property type="entry name" value="PKS_Beta-ketoAc_synthase_dom"/>
</dbReference>
<dbReference type="InterPro" id="IPR000794">
    <property type="entry name" value="Beta-ketoacyl_synthase"/>
</dbReference>
<dbReference type="SMART" id="SM00825">
    <property type="entry name" value="PKS_KS"/>
    <property type="match status" value="1"/>
</dbReference>
<comment type="function">
    <text evidence="11 14">Involved in the type II fatty acid elongation cycle. Catalyzes the elongation of a wide range of acyl-ACP by the addition of two carbons from malonyl-ACP to an acyl acceptor. Can efficiently catalyze the conversion of palmitoleoyl-ACP (cis-hexadec-9-enoyl-ACP) to cis-vaccenoyl-ACP (cis-octadec-11-enoyl-ACP), an essential step in the thermal regulation of fatty acid composition.</text>
</comment>
<evidence type="ECO:0000256" key="2">
    <source>
        <dbReference type="ARBA" id="ARBA00008467"/>
    </source>
</evidence>
<evidence type="ECO:0000256" key="8">
    <source>
        <dbReference type="ARBA" id="ARBA00023098"/>
    </source>
</evidence>
<evidence type="ECO:0000256" key="15">
    <source>
        <dbReference type="RuleBase" id="RU003694"/>
    </source>
</evidence>
<feature type="domain" description="Ketosynthase family 3 (KS3)" evidence="16">
    <location>
        <begin position="2"/>
        <end position="410"/>
    </location>
</feature>
<evidence type="ECO:0000313" key="18">
    <source>
        <dbReference type="Proteomes" id="UP001501295"/>
    </source>
</evidence>
<sequence>MTKRIVVTGIGATSPLGGTFVDSWKNLLAKESGITRITHDWVARYELPIDFGGQVRVQSDEQLTRQETKRLDPSSQYGLIAAREAWADAGSPEVVPERFLVDWATGIGGIWTLTDAMDTLREKGPRRVLPMTIPMLMPNGPAAAISMSLGARAGARTVVSACASSTESIANAYDHLQKGDADIVIAGGSEASIHPLPLAAFASMHALSSRMDDPASASRPYDVTRDGFVLGEGGAALVLETEEHALARGARIYAELLGGGVSSDAFHITAPDPEGNGAARAVKTALAQAGVSADDVAHINAHATSTPVGDIAEIHALERVFGDHLKSIAISATKASTGHLLGGAGAIEAAFTVKALHTRTAPPTINTTQMDAEIDIDLVTSPRQLADGPIVGISTSFGFGGHNAVVVFRSV</sequence>
<keyword evidence="10 14" id="KW-0012">Acyltransferase</keyword>
<dbReference type="EC" id="2.3.1.179" evidence="3 14"/>
<evidence type="ECO:0000256" key="7">
    <source>
        <dbReference type="ARBA" id="ARBA00022832"/>
    </source>
</evidence>
<dbReference type="PIRSF" id="PIRSF000447">
    <property type="entry name" value="KAS_II"/>
    <property type="match status" value="1"/>
</dbReference>
<keyword evidence="9 14" id="KW-0275">Fatty acid biosynthesis</keyword>
<proteinExistence type="inferred from homology"/>
<dbReference type="Proteomes" id="UP001501295">
    <property type="component" value="Unassembled WGS sequence"/>
</dbReference>
<dbReference type="Pfam" id="PF00109">
    <property type="entry name" value="ketoacyl-synt"/>
    <property type="match status" value="1"/>
</dbReference>
<evidence type="ECO:0000256" key="4">
    <source>
        <dbReference type="ARBA" id="ARBA00014657"/>
    </source>
</evidence>
<dbReference type="InterPro" id="IPR016039">
    <property type="entry name" value="Thiolase-like"/>
</dbReference>
<evidence type="ECO:0000256" key="13">
    <source>
        <dbReference type="ARBA" id="ARBA00047659"/>
    </source>
</evidence>
<dbReference type="Gene3D" id="3.40.47.10">
    <property type="match status" value="2"/>
</dbReference>
<evidence type="ECO:0000256" key="12">
    <source>
        <dbReference type="ARBA" id="ARBA00047318"/>
    </source>
</evidence>
<organism evidence="17 18">
    <name type="scientific">Frondihabitans cladoniiphilus</name>
    <dbReference type="NCBI Taxonomy" id="715785"/>
    <lineage>
        <taxon>Bacteria</taxon>
        <taxon>Bacillati</taxon>
        <taxon>Actinomycetota</taxon>
        <taxon>Actinomycetes</taxon>
        <taxon>Micrococcales</taxon>
        <taxon>Microbacteriaceae</taxon>
        <taxon>Frondihabitans</taxon>
    </lineage>
</organism>
<evidence type="ECO:0000256" key="10">
    <source>
        <dbReference type="ARBA" id="ARBA00023315"/>
    </source>
</evidence>
<dbReference type="SUPFAM" id="SSF53901">
    <property type="entry name" value="Thiolase-like"/>
    <property type="match status" value="2"/>
</dbReference>
<comment type="catalytic activity">
    <reaction evidence="13 14">
        <text>a fatty acyl-[ACP] + malonyl-[ACP] + H(+) = a 3-oxoacyl-[ACP] + holo-[ACP] + CO2</text>
        <dbReference type="Rhea" id="RHEA:22836"/>
        <dbReference type="Rhea" id="RHEA-COMP:9623"/>
        <dbReference type="Rhea" id="RHEA-COMP:9685"/>
        <dbReference type="Rhea" id="RHEA-COMP:9916"/>
        <dbReference type="Rhea" id="RHEA-COMP:14125"/>
        <dbReference type="ChEBI" id="CHEBI:15378"/>
        <dbReference type="ChEBI" id="CHEBI:16526"/>
        <dbReference type="ChEBI" id="CHEBI:64479"/>
        <dbReference type="ChEBI" id="CHEBI:78449"/>
        <dbReference type="ChEBI" id="CHEBI:78776"/>
        <dbReference type="ChEBI" id="CHEBI:138651"/>
    </reaction>
</comment>
<evidence type="ECO:0000256" key="9">
    <source>
        <dbReference type="ARBA" id="ARBA00023160"/>
    </source>
</evidence>
<keyword evidence="18" id="KW-1185">Reference proteome</keyword>
<dbReference type="NCBIfam" id="NF005589">
    <property type="entry name" value="PRK07314.1"/>
    <property type="match status" value="1"/>
</dbReference>
<dbReference type="Pfam" id="PF02801">
    <property type="entry name" value="Ketoacyl-synt_C"/>
    <property type="match status" value="1"/>
</dbReference>
<evidence type="ECO:0000256" key="5">
    <source>
        <dbReference type="ARBA" id="ARBA00022516"/>
    </source>
</evidence>
<keyword evidence="8" id="KW-0443">Lipid metabolism</keyword>
<comment type="catalytic activity">
    <reaction evidence="12 14">
        <text>(9Z)-hexadecenoyl-[ACP] + malonyl-[ACP] + H(+) = 3-oxo-(11Z)-octadecenoyl-[ACP] + holo-[ACP] + CO2</text>
        <dbReference type="Rhea" id="RHEA:55040"/>
        <dbReference type="Rhea" id="RHEA-COMP:9623"/>
        <dbReference type="Rhea" id="RHEA-COMP:9685"/>
        <dbReference type="Rhea" id="RHEA-COMP:10800"/>
        <dbReference type="Rhea" id="RHEA-COMP:14074"/>
        <dbReference type="ChEBI" id="CHEBI:15378"/>
        <dbReference type="ChEBI" id="CHEBI:16526"/>
        <dbReference type="ChEBI" id="CHEBI:64479"/>
        <dbReference type="ChEBI" id="CHEBI:78449"/>
        <dbReference type="ChEBI" id="CHEBI:83989"/>
        <dbReference type="ChEBI" id="CHEBI:138538"/>
        <dbReference type="EC" id="2.3.1.179"/>
    </reaction>
</comment>
<evidence type="ECO:0000256" key="1">
    <source>
        <dbReference type="ARBA" id="ARBA00005194"/>
    </source>
</evidence>
<reference evidence="18" key="1">
    <citation type="journal article" date="2019" name="Int. J. Syst. Evol. Microbiol.">
        <title>The Global Catalogue of Microorganisms (GCM) 10K type strain sequencing project: providing services to taxonomists for standard genome sequencing and annotation.</title>
        <authorList>
            <consortium name="The Broad Institute Genomics Platform"/>
            <consortium name="The Broad Institute Genome Sequencing Center for Infectious Disease"/>
            <person name="Wu L."/>
            <person name="Ma J."/>
        </authorList>
    </citation>
    <scope>NUCLEOTIDE SEQUENCE [LARGE SCALE GENOMIC DNA]</scope>
    <source>
        <strain evidence="18">JCM 18956</strain>
    </source>
</reference>
<comment type="caution">
    <text evidence="17">The sequence shown here is derived from an EMBL/GenBank/DDBJ whole genome shotgun (WGS) entry which is preliminary data.</text>
</comment>
<comment type="pathway">
    <text evidence="1 14">Lipid metabolism; fatty acid biosynthesis.</text>
</comment>
<evidence type="ECO:0000256" key="14">
    <source>
        <dbReference type="PIRNR" id="PIRNR000447"/>
    </source>
</evidence>
<keyword evidence="5 14" id="KW-0444">Lipid biosynthesis</keyword>
<dbReference type="RefSeq" id="WP_345373129.1">
    <property type="nucleotide sequence ID" value="NZ_BAABLM010000001.1"/>
</dbReference>
<dbReference type="InterPro" id="IPR014031">
    <property type="entry name" value="Ketoacyl_synth_C"/>
</dbReference>
<evidence type="ECO:0000256" key="3">
    <source>
        <dbReference type="ARBA" id="ARBA00012356"/>
    </source>
</evidence>
<evidence type="ECO:0000256" key="11">
    <source>
        <dbReference type="ARBA" id="ARBA00024006"/>
    </source>
</evidence>
<gene>
    <name evidence="17" type="ORF">GCM10025780_06470</name>
</gene>
<accession>A0ABP8VLU9</accession>
<evidence type="ECO:0000259" key="16">
    <source>
        <dbReference type="PROSITE" id="PS52004"/>
    </source>
</evidence>